<dbReference type="PANTHER" id="PTHR12570">
    <property type="match status" value="1"/>
</dbReference>
<protein>
    <submittedName>
        <fullName evidence="7">Uncharacterized protein</fullName>
    </submittedName>
</protein>
<dbReference type="Pfam" id="PF05653">
    <property type="entry name" value="Mg_trans_NIPA"/>
    <property type="match status" value="1"/>
</dbReference>
<feature type="transmembrane region" description="Helical" evidence="6">
    <location>
        <begin position="42"/>
        <end position="64"/>
    </location>
</feature>
<reference evidence="7 8" key="1">
    <citation type="journal article" date="2024" name="Commun. Biol.">
        <title>Comparative genomic analysis of thermophilic fungi reveals convergent evolutionary adaptations and gene losses.</title>
        <authorList>
            <person name="Steindorff A.S."/>
            <person name="Aguilar-Pontes M.V."/>
            <person name="Robinson A.J."/>
            <person name="Andreopoulos B."/>
            <person name="LaButti K."/>
            <person name="Kuo A."/>
            <person name="Mondo S."/>
            <person name="Riley R."/>
            <person name="Otillar R."/>
            <person name="Haridas S."/>
            <person name="Lipzen A."/>
            <person name="Grimwood J."/>
            <person name="Schmutz J."/>
            <person name="Clum A."/>
            <person name="Reid I.D."/>
            <person name="Moisan M.C."/>
            <person name="Butler G."/>
            <person name="Nguyen T.T.M."/>
            <person name="Dewar K."/>
            <person name="Conant G."/>
            <person name="Drula E."/>
            <person name="Henrissat B."/>
            <person name="Hansel C."/>
            <person name="Singer S."/>
            <person name="Hutchinson M.I."/>
            <person name="de Vries R.P."/>
            <person name="Natvig D.O."/>
            <person name="Powell A.J."/>
            <person name="Tsang A."/>
            <person name="Grigoriev I.V."/>
        </authorList>
    </citation>
    <scope>NUCLEOTIDE SEQUENCE [LARGE SCALE GENOMIC DNA]</scope>
    <source>
        <strain evidence="7 8">ATCC 24622</strain>
    </source>
</reference>
<keyword evidence="4 6" id="KW-0472">Membrane</keyword>
<dbReference type="InterPro" id="IPR037185">
    <property type="entry name" value="EmrE-like"/>
</dbReference>
<feature type="region of interest" description="Disordered" evidence="5">
    <location>
        <begin position="445"/>
        <end position="478"/>
    </location>
</feature>
<dbReference type="PANTHER" id="PTHR12570:SF65">
    <property type="entry name" value="MAGNESIUM TRANSPORTER NIPA9-RELATED"/>
    <property type="match status" value="1"/>
</dbReference>
<evidence type="ECO:0000313" key="7">
    <source>
        <dbReference type="EMBL" id="KAL1872775.1"/>
    </source>
</evidence>
<feature type="transmembrane region" description="Helical" evidence="6">
    <location>
        <begin position="371"/>
        <end position="390"/>
    </location>
</feature>
<feature type="compositionally biased region" description="Acidic residues" evidence="5">
    <location>
        <begin position="137"/>
        <end position="146"/>
    </location>
</feature>
<evidence type="ECO:0000313" key="8">
    <source>
        <dbReference type="Proteomes" id="UP001586593"/>
    </source>
</evidence>
<feature type="compositionally biased region" description="Low complexity" evidence="5">
    <location>
        <begin position="451"/>
        <end position="477"/>
    </location>
</feature>
<feature type="region of interest" description="Disordered" evidence="5">
    <location>
        <begin position="656"/>
        <end position="702"/>
    </location>
</feature>
<comment type="caution">
    <text evidence="7">The sequence shown here is derived from an EMBL/GenBank/DDBJ whole genome shotgun (WGS) entry which is preliminary data.</text>
</comment>
<feature type="region of interest" description="Disordered" evidence="5">
    <location>
        <begin position="1"/>
        <end position="38"/>
    </location>
</feature>
<keyword evidence="8" id="KW-1185">Reference proteome</keyword>
<dbReference type="Proteomes" id="UP001586593">
    <property type="component" value="Unassembled WGS sequence"/>
</dbReference>
<feature type="region of interest" description="Disordered" evidence="5">
    <location>
        <begin position="717"/>
        <end position="751"/>
    </location>
</feature>
<dbReference type="SUPFAM" id="SSF103481">
    <property type="entry name" value="Multidrug resistance efflux transporter EmrE"/>
    <property type="match status" value="1"/>
</dbReference>
<evidence type="ECO:0000256" key="2">
    <source>
        <dbReference type="ARBA" id="ARBA00022692"/>
    </source>
</evidence>
<feature type="region of interest" description="Disordered" evidence="5">
    <location>
        <begin position="494"/>
        <end position="517"/>
    </location>
</feature>
<keyword evidence="2 6" id="KW-0812">Transmembrane</keyword>
<evidence type="ECO:0000256" key="5">
    <source>
        <dbReference type="SAM" id="MobiDB-lite"/>
    </source>
</evidence>
<feature type="transmembrane region" description="Helical" evidence="6">
    <location>
        <begin position="402"/>
        <end position="420"/>
    </location>
</feature>
<dbReference type="EMBL" id="JAZHXJ010000132">
    <property type="protein sequence ID" value="KAL1872775.1"/>
    <property type="molecule type" value="Genomic_DNA"/>
</dbReference>
<proteinExistence type="predicted"/>
<organism evidence="7 8">
    <name type="scientific">Phialemonium thermophilum</name>
    <dbReference type="NCBI Taxonomy" id="223376"/>
    <lineage>
        <taxon>Eukaryota</taxon>
        <taxon>Fungi</taxon>
        <taxon>Dikarya</taxon>
        <taxon>Ascomycota</taxon>
        <taxon>Pezizomycotina</taxon>
        <taxon>Sordariomycetes</taxon>
        <taxon>Sordariomycetidae</taxon>
        <taxon>Cephalothecales</taxon>
        <taxon>Cephalothecaceae</taxon>
        <taxon>Phialemonium</taxon>
    </lineage>
</organism>
<accession>A0ABR3XAS9</accession>
<feature type="region of interest" description="Disordered" evidence="5">
    <location>
        <begin position="76"/>
        <end position="173"/>
    </location>
</feature>
<feature type="compositionally biased region" description="Polar residues" evidence="5">
    <location>
        <begin position="155"/>
        <end position="164"/>
    </location>
</feature>
<feature type="transmembrane region" description="Helical" evidence="6">
    <location>
        <begin position="239"/>
        <end position="256"/>
    </location>
</feature>
<feature type="transmembrane region" description="Helical" evidence="6">
    <location>
        <begin position="268"/>
        <end position="291"/>
    </location>
</feature>
<dbReference type="InterPro" id="IPR008521">
    <property type="entry name" value="Mg_trans_NIPA"/>
</dbReference>
<feature type="transmembrane region" description="Helical" evidence="6">
    <location>
        <begin position="340"/>
        <end position="359"/>
    </location>
</feature>
<name>A0ABR3XAS9_9PEZI</name>
<evidence type="ECO:0000256" key="4">
    <source>
        <dbReference type="ARBA" id="ARBA00023136"/>
    </source>
</evidence>
<evidence type="ECO:0000256" key="1">
    <source>
        <dbReference type="ARBA" id="ARBA00004141"/>
    </source>
</evidence>
<feature type="transmembrane region" description="Helical" evidence="6">
    <location>
        <begin position="184"/>
        <end position="204"/>
    </location>
</feature>
<feature type="region of interest" description="Disordered" evidence="5">
    <location>
        <begin position="553"/>
        <end position="597"/>
    </location>
</feature>
<gene>
    <name evidence="7" type="ORF">VTK73DRAFT_1325</name>
</gene>
<evidence type="ECO:0000256" key="3">
    <source>
        <dbReference type="ARBA" id="ARBA00022989"/>
    </source>
</evidence>
<evidence type="ECO:0000256" key="6">
    <source>
        <dbReference type="SAM" id="Phobius"/>
    </source>
</evidence>
<feature type="compositionally biased region" description="Low complexity" evidence="5">
    <location>
        <begin position="574"/>
        <end position="586"/>
    </location>
</feature>
<feature type="compositionally biased region" description="Low complexity" evidence="5">
    <location>
        <begin position="10"/>
        <end position="24"/>
    </location>
</feature>
<keyword evidence="3 6" id="KW-1133">Transmembrane helix</keyword>
<sequence length="751" mass="80644">MQLRASGSWSLPLSTPSSTLRPLNGRPPPGGDDGPHKELQNWSSLIGIVTAIVGNILIALALNVQRYAHIRIHRRRAQARDRAKQALKNAAKRRRNRAGAGYGTTDSTANGDDGVGGGVVCSPLNGSRSGEGAGYEAEAEDEYDDVPDARESDPLAQSFQSTDSRSSDDGEQPRVASTYLKDPYWWLGQVLITVGEMGNFLAYGFAPASIVSPLGVVALISNCVIAPILFKEVFRQRDFWGVVIAIAGVVTVVSSANQKETKLAPHDVWDAITTMAFEIYLGVTCALIMVLMWASPRYGSRTILVDLGLVGLFGGYTALATKGVSSMLSSTLLGAFTTPVTYALVLVLLSTAVMQVRYLNKALQRFESTQVIPIQFVLFTLSVIIGSAVLYRDFEETTAEQAVKFVGGCLLTFFGVFLITSGRSRINDDEGDILSDADGVEETIGLAEQDTTTTPRTPQRPSRRASGSTGSRRPAGRLFSEILSRPLRSLVDGRITGWRTKQKGSSGDRQQEGPVPSSAEALWHNAEHAQGPEHPGAGSRAISSDAVLEVSWHASDAASPRAPRTPRYVRPTDAHSSTTRRTASLSRHSHPSILDGPFISPSPFSSTVSAVVADKILQHVDGSILRRNSAGAAVVVVAAAARSRRLSVRSGLFGAREDEDERQRQRQQQVVGAALPSSGNDETIDDGRNGHQGPLSGPRSRARTLSNTIGEFLGLRRNPKEAVLDGEEDDLLTQDAARWVEDTNDTSPALA</sequence>
<feature type="transmembrane region" description="Helical" evidence="6">
    <location>
        <begin position="210"/>
        <end position="230"/>
    </location>
</feature>
<comment type="subcellular location">
    <subcellularLocation>
        <location evidence="1">Membrane</location>
        <topology evidence="1">Multi-pass membrane protein</topology>
    </subcellularLocation>
</comment>